<evidence type="ECO:0000256" key="2">
    <source>
        <dbReference type="ARBA" id="ARBA00022638"/>
    </source>
</evidence>
<keyword evidence="1 3" id="KW-0929">Antimicrobial</keyword>
<dbReference type="SUPFAM" id="SSF53955">
    <property type="entry name" value="Lysozyme-like"/>
    <property type="match status" value="1"/>
</dbReference>
<keyword evidence="3" id="KW-0326">Glycosidase</keyword>
<dbReference type="Proteomes" id="UP000263517">
    <property type="component" value="Unassembled WGS sequence"/>
</dbReference>
<dbReference type="PANTHER" id="PTHR37406">
    <property type="entry name" value="T4-TYPE LYSOZYME 1-RELATED"/>
    <property type="match status" value="1"/>
</dbReference>
<organism evidence="4 5">
    <name type="scientific">Alteromonas australica</name>
    <dbReference type="NCBI Taxonomy" id="589873"/>
    <lineage>
        <taxon>Bacteria</taxon>
        <taxon>Pseudomonadati</taxon>
        <taxon>Pseudomonadota</taxon>
        <taxon>Gammaproteobacteria</taxon>
        <taxon>Alteromonadales</taxon>
        <taxon>Alteromonadaceae</taxon>
        <taxon>Alteromonas/Salinimonas group</taxon>
        <taxon>Alteromonas</taxon>
    </lineage>
</organism>
<evidence type="ECO:0000256" key="3">
    <source>
        <dbReference type="RuleBase" id="RU003788"/>
    </source>
</evidence>
<keyword evidence="2 3" id="KW-0081">Bacteriolytic enzyme</keyword>
<reference evidence="4 5" key="1">
    <citation type="journal article" date="2018" name="Nat. Biotechnol.">
        <title>A standardized bacterial taxonomy based on genome phylogeny substantially revises the tree of life.</title>
        <authorList>
            <person name="Parks D.H."/>
            <person name="Chuvochina M."/>
            <person name="Waite D.W."/>
            <person name="Rinke C."/>
            <person name="Skarshewski A."/>
            <person name="Chaumeil P.A."/>
            <person name="Hugenholtz P."/>
        </authorList>
    </citation>
    <scope>NUCLEOTIDE SEQUENCE [LARGE SCALE GENOMIC DNA]</scope>
    <source>
        <strain evidence="4">UBA11978</strain>
    </source>
</reference>
<dbReference type="GO" id="GO:0016998">
    <property type="term" value="P:cell wall macromolecule catabolic process"/>
    <property type="evidence" value="ECO:0007669"/>
    <property type="project" value="InterPro"/>
</dbReference>
<dbReference type="InterPro" id="IPR023346">
    <property type="entry name" value="Lysozyme-like_dom_sf"/>
</dbReference>
<comment type="similarity">
    <text evidence="3">Belongs to the glycosyl hydrolase 24 family.</text>
</comment>
<dbReference type="PANTHER" id="PTHR37406:SF1">
    <property type="entry name" value="T4-TYPE LYSOZYME 1-RELATED"/>
    <property type="match status" value="1"/>
</dbReference>
<dbReference type="InterPro" id="IPR023347">
    <property type="entry name" value="Lysozyme_dom_sf"/>
</dbReference>
<comment type="catalytic activity">
    <reaction evidence="3">
        <text>Hydrolysis of (1-&gt;4)-beta-linkages between N-acetylmuramic acid and N-acetyl-D-glucosamine residues in a peptidoglycan and between N-acetyl-D-glucosamine residues in chitodextrins.</text>
        <dbReference type="EC" id="3.2.1.17"/>
    </reaction>
</comment>
<keyword evidence="3" id="KW-0378">Hydrolase</keyword>
<evidence type="ECO:0000256" key="1">
    <source>
        <dbReference type="ARBA" id="ARBA00022529"/>
    </source>
</evidence>
<dbReference type="InterPro" id="IPR002196">
    <property type="entry name" value="Glyco_hydro_24"/>
</dbReference>
<protein>
    <recommendedName>
        <fullName evidence="3">Lysozyme</fullName>
        <ecNumber evidence="3">3.2.1.17</ecNumber>
    </recommendedName>
</protein>
<dbReference type="GO" id="GO:0003796">
    <property type="term" value="F:lysozyme activity"/>
    <property type="evidence" value="ECO:0007669"/>
    <property type="project" value="UniProtKB-EC"/>
</dbReference>
<name>A0A350PA17_9ALTE</name>
<dbReference type="GO" id="GO:0042742">
    <property type="term" value="P:defense response to bacterium"/>
    <property type="evidence" value="ECO:0007669"/>
    <property type="project" value="UniProtKB-KW"/>
</dbReference>
<dbReference type="GO" id="GO:0009253">
    <property type="term" value="P:peptidoglycan catabolic process"/>
    <property type="evidence" value="ECO:0007669"/>
    <property type="project" value="InterPro"/>
</dbReference>
<dbReference type="Gene3D" id="1.10.530.40">
    <property type="match status" value="1"/>
</dbReference>
<comment type="caution">
    <text evidence="4">The sequence shown here is derived from an EMBL/GenBank/DDBJ whole genome shotgun (WGS) entry which is preliminary data.</text>
</comment>
<evidence type="ECO:0000313" key="4">
    <source>
        <dbReference type="EMBL" id="HAW78134.1"/>
    </source>
</evidence>
<accession>A0A350PA17</accession>
<gene>
    <name evidence="4" type="ORF">DCW74_20650</name>
</gene>
<proteinExistence type="inferred from homology"/>
<dbReference type="InterPro" id="IPR052619">
    <property type="entry name" value="Phage_lysozyme-like"/>
</dbReference>
<sequence>MNKDRLREEIAEDEGCKYEIYLDHLGLPTTGIGHLITESDEEHGKPVGTVVEQERVKQLFNLDMAVTVDECKALYPDFDDLPEECQHIIANMMFNMGRPRLSKFKGMKAGVDARDWNRAADEMVDSRWYDQVTNRAKRLVARMRALDSL</sequence>
<evidence type="ECO:0000313" key="5">
    <source>
        <dbReference type="Proteomes" id="UP000263517"/>
    </source>
</evidence>
<dbReference type="EMBL" id="DNAN01000719">
    <property type="protein sequence ID" value="HAW78134.1"/>
    <property type="molecule type" value="Genomic_DNA"/>
</dbReference>
<dbReference type="EC" id="3.2.1.17" evidence="3"/>
<dbReference type="AlphaFoldDB" id="A0A350PA17"/>
<dbReference type="GO" id="GO:0031640">
    <property type="term" value="P:killing of cells of another organism"/>
    <property type="evidence" value="ECO:0007669"/>
    <property type="project" value="UniProtKB-KW"/>
</dbReference>
<dbReference type="Pfam" id="PF00959">
    <property type="entry name" value="Phage_lysozyme"/>
    <property type="match status" value="1"/>
</dbReference>